<dbReference type="SUPFAM" id="SSF56024">
    <property type="entry name" value="Phospholipase D/nuclease"/>
    <property type="match status" value="2"/>
</dbReference>
<evidence type="ECO:0000256" key="5">
    <source>
        <dbReference type="ARBA" id="ARBA00022963"/>
    </source>
</evidence>
<reference evidence="8 9" key="1">
    <citation type="submission" date="2016-10" db="EMBL/GenBank/DDBJ databases">
        <authorList>
            <person name="de Groot N.N."/>
        </authorList>
    </citation>
    <scope>NUCLEOTIDE SEQUENCE [LARGE SCALE GENOMIC DNA]</scope>
    <source>
        <strain evidence="8 9">GAS232</strain>
    </source>
</reference>
<dbReference type="EC" id="3.1.4.4" evidence="3"/>
<dbReference type="PANTHER" id="PTHR43856">
    <property type="entry name" value="CARDIOLIPIN HYDROLASE"/>
    <property type="match status" value="1"/>
</dbReference>
<evidence type="ECO:0000256" key="3">
    <source>
        <dbReference type="ARBA" id="ARBA00012027"/>
    </source>
</evidence>
<dbReference type="GO" id="GO:0004630">
    <property type="term" value="F:phospholipase D activity"/>
    <property type="evidence" value="ECO:0007669"/>
    <property type="project" value="UniProtKB-EC"/>
</dbReference>
<keyword evidence="6" id="KW-0443">Lipid metabolism</keyword>
<evidence type="ECO:0000256" key="6">
    <source>
        <dbReference type="ARBA" id="ARBA00023098"/>
    </source>
</evidence>
<dbReference type="InterPro" id="IPR025202">
    <property type="entry name" value="PLD-like_dom"/>
</dbReference>
<proteinExistence type="inferred from homology"/>
<protein>
    <recommendedName>
        <fullName evidence="3">phospholipase D</fullName>
        <ecNumber evidence="3">3.1.4.4</ecNumber>
    </recommendedName>
</protein>
<dbReference type="GO" id="GO:0016042">
    <property type="term" value="P:lipid catabolic process"/>
    <property type="evidence" value="ECO:0007669"/>
    <property type="project" value="UniProtKB-KW"/>
</dbReference>
<dbReference type="Gene3D" id="3.30.870.10">
    <property type="entry name" value="Endonuclease Chain A"/>
    <property type="match status" value="2"/>
</dbReference>
<accession>A0A1G7GLB6</accession>
<dbReference type="AlphaFoldDB" id="A0A1G7GLB6"/>
<keyword evidence="9" id="KW-1185">Reference proteome</keyword>
<dbReference type="Proteomes" id="UP000182427">
    <property type="component" value="Chromosome I"/>
</dbReference>
<organism evidence="8 9">
    <name type="scientific">Terriglobus roseus</name>
    <dbReference type="NCBI Taxonomy" id="392734"/>
    <lineage>
        <taxon>Bacteria</taxon>
        <taxon>Pseudomonadati</taxon>
        <taxon>Acidobacteriota</taxon>
        <taxon>Terriglobia</taxon>
        <taxon>Terriglobales</taxon>
        <taxon>Acidobacteriaceae</taxon>
        <taxon>Terriglobus</taxon>
    </lineage>
</organism>
<evidence type="ECO:0000256" key="4">
    <source>
        <dbReference type="ARBA" id="ARBA00022801"/>
    </source>
</evidence>
<gene>
    <name evidence="8" type="ORF">SAMN05444167_0733</name>
</gene>
<dbReference type="EMBL" id="LT629690">
    <property type="protein sequence ID" value="SDE88930.1"/>
    <property type="molecule type" value="Genomic_DNA"/>
</dbReference>
<comment type="similarity">
    <text evidence="2">Belongs to the phospholipase D family.</text>
</comment>
<evidence type="ECO:0000313" key="9">
    <source>
        <dbReference type="Proteomes" id="UP000182427"/>
    </source>
</evidence>
<evidence type="ECO:0000256" key="2">
    <source>
        <dbReference type="ARBA" id="ARBA00008664"/>
    </source>
</evidence>
<dbReference type="OrthoDB" id="9789376at2"/>
<comment type="catalytic activity">
    <reaction evidence="1">
        <text>a 1,2-diacyl-sn-glycero-3-phosphocholine + H2O = a 1,2-diacyl-sn-glycero-3-phosphate + choline + H(+)</text>
        <dbReference type="Rhea" id="RHEA:14445"/>
        <dbReference type="ChEBI" id="CHEBI:15354"/>
        <dbReference type="ChEBI" id="CHEBI:15377"/>
        <dbReference type="ChEBI" id="CHEBI:15378"/>
        <dbReference type="ChEBI" id="CHEBI:57643"/>
        <dbReference type="ChEBI" id="CHEBI:58608"/>
        <dbReference type="EC" id="3.1.4.4"/>
    </reaction>
</comment>
<evidence type="ECO:0000259" key="7">
    <source>
        <dbReference type="Pfam" id="PF13091"/>
    </source>
</evidence>
<feature type="domain" description="Phospholipase D-like" evidence="7">
    <location>
        <begin position="217"/>
        <end position="348"/>
    </location>
</feature>
<sequence>MSFKTASHGSFSVKAYIGDAKTMLAFNFTTKAAAKNLAGFTIRCEPKGHTPYYLLNDLQFEHPADHAQDATQPARSSINAPFRKFRWLDVPGSFHQGTEPLTGPYTYTVTPRYFDSNNSMKPLDPTLSVDVTVNVGPFVKRDVELGFTRGFVQSQAFLNHFGKKALIRPKGKDLIFDTSEISGTNAEGQQYTYEDEYKWLGYSAREKIFAIANEVLADDSLTLQMFAYDLTEPDLITILLKLAKVGRIQIILDNASLHHNAAGTKPEDQFETAFNKAAKKGAAILRGKFGSFAHDKVLVVSKDNKPIKVLSGSTNFSVNGLYVNSNHIIVFNDPKVASEYAKVFEEAWTDKVSMTAFEDSDLGKNVFSIKTAKTPQTEITFSPHTQDYADQILEAIVERVQQEKSSRTYVGNVLFAVMQLSGEKNTVYNELKDLHKNQDIYTYGITDTKDGIQLYSPRNKTGVLVTGKPGSPQLPPPFNQVASIGLDHQVHHKFIVCGINGPNPVVYLGSSNFANSGEHKNGDNLITIHDSDIAECFAIEALALVDHFDFLDKYATEAAGAKATNVKKTPPASLAHAAASAAWFLDTNDHWTRSYFDPNDLHCMDRKLWGHS</sequence>
<dbReference type="InterPro" id="IPR051406">
    <property type="entry name" value="PLD_domain"/>
</dbReference>
<keyword evidence="4" id="KW-0378">Hydrolase</keyword>
<dbReference type="GO" id="GO:0016891">
    <property type="term" value="F:RNA endonuclease activity producing 5'-phosphomonoesters, hydrolytic mechanism"/>
    <property type="evidence" value="ECO:0007669"/>
    <property type="project" value="TreeGrafter"/>
</dbReference>
<dbReference type="PANTHER" id="PTHR43856:SF1">
    <property type="entry name" value="MITOCHONDRIAL CARDIOLIPIN HYDROLASE"/>
    <property type="match status" value="1"/>
</dbReference>
<dbReference type="Pfam" id="PF13091">
    <property type="entry name" value="PLDc_2"/>
    <property type="match status" value="1"/>
</dbReference>
<keyword evidence="5" id="KW-0442">Lipid degradation</keyword>
<evidence type="ECO:0000313" key="8">
    <source>
        <dbReference type="EMBL" id="SDE88930.1"/>
    </source>
</evidence>
<name>A0A1G7GLB6_9BACT</name>
<evidence type="ECO:0000256" key="1">
    <source>
        <dbReference type="ARBA" id="ARBA00000798"/>
    </source>
</evidence>